<evidence type="ECO:0000259" key="4">
    <source>
        <dbReference type="Pfam" id="PF01778"/>
    </source>
</evidence>
<accession>A0A8X8BFZ7</accession>
<dbReference type="GO" id="GO:0030687">
    <property type="term" value="C:preribosome, large subunit precursor"/>
    <property type="evidence" value="ECO:0007669"/>
    <property type="project" value="TreeGrafter"/>
</dbReference>
<feature type="domain" description="Ribosomal eL28/Mak16" evidence="4">
    <location>
        <begin position="21"/>
        <end position="72"/>
    </location>
</feature>
<evidence type="ECO:0000256" key="1">
    <source>
        <dbReference type="ARBA" id="ARBA00004123"/>
    </source>
</evidence>
<name>A0A8X8BFZ7_BRACI</name>
<dbReference type="Pfam" id="PF01778">
    <property type="entry name" value="Ribosomal_L28e"/>
    <property type="match status" value="1"/>
</dbReference>
<evidence type="ECO:0000313" key="6">
    <source>
        <dbReference type="Proteomes" id="UP000886595"/>
    </source>
</evidence>
<keyword evidence="6" id="KW-1185">Reference proteome</keyword>
<dbReference type="OrthoDB" id="10251342at2759"/>
<reference evidence="5 6" key="1">
    <citation type="submission" date="2020-02" db="EMBL/GenBank/DDBJ databases">
        <authorList>
            <person name="Ma Q."/>
            <person name="Huang Y."/>
            <person name="Song X."/>
            <person name="Pei D."/>
        </authorList>
    </citation>
    <scope>NUCLEOTIDE SEQUENCE [LARGE SCALE GENOMIC DNA]</scope>
    <source>
        <strain evidence="5">Sxm20200214</strain>
        <tissue evidence="5">Leaf</tissue>
    </source>
</reference>
<comment type="subcellular location">
    <subcellularLocation>
        <location evidence="1">Nucleus</location>
    </subcellularLocation>
</comment>
<proteinExistence type="predicted"/>
<dbReference type="PANTHER" id="PTHR23405">
    <property type="entry name" value="MAINTENANCE OF KILLER 16 MAK16 PROTEIN-RELATED"/>
    <property type="match status" value="1"/>
</dbReference>
<gene>
    <name evidence="5" type="ORF">Bca52824_003637</name>
</gene>
<dbReference type="GO" id="GO:0005730">
    <property type="term" value="C:nucleolus"/>
    <property type="evidence" value="ECO:0007669"/>
    <property type="project" value="TreeGrafter"/>
</dbReference>
<comment type="caution">
    <text evidence="5">The sequence shown here is derived from an EMBL/GenBank/DDBJ whole genome shotgun (WGS) entry which is preliminary data.</text>
</comment>
<dbReference type="EMBL" id="JAAMPC010000001">
    <property type="protein sequence ID" value="KAG2332457.1"/>
    <property type="molecule type" value="Genomic_DNA"/>
</dbReference>
<dbReference type="GO" id="GO:0000460">
    <property type="term" value="P:maturation of 5.8S rRNA"/>
    <property type="evidence" value="ECO:0007669"/>
    <property type="project" value="TreeGrafter"/>
</dbReference>
<feature type="compositionally biased region" description="Basic and acidic residues" evidence="3">
    <location>
        <begin position="97"/>
        <end position="107"/>
    </location>
</feature>
<protein>
    <recommendedName>
        <fullName evidence="4">Ribosomal eL28/Mak16 domain-containing protein</fullName>
    </recommendedName>
</protein>
<evidence type="ECO:0000313" key="5">
    <source>
        <dbReference type="EMBL" id="KAG2332457.1"/>
    </source>
</evidence>
<sequence>MLMVVIFKSVFSTTESSDAETKRAHMPKNLWERVKLPRNYKKALETIDKHLVIVLPELLQHKIKQRLTKMTQVLIRMRKLALKTRRKITTTPRRGVKRESRREEKAVKAAVLDTTDHVTSGSSEESKMQRH</sequence>
<feature type="region of interest" description="Disordered" evidence="3">
    <location>
        <begin position="89"/>
        <end position="131"/>
    </location>
</feature>
<dbReference type="GO" id="GO:0000470">
    <property type="term" value="P:maturation of LSU-rRNA"/>
    <property type="evidence" value="ECO:0007669"/>
    <property type="project" value="TreeGrafter"/>
</dbReference>
<evidence type="ECO:0000256" key="3">
    <source>
        <dbReference type="SAM" id="MobiDB-lite"/>
    </source>
</evidence>
<evidence type="ECO:0000256" key="2">
    <source>
        <dbReference type="ARBA" id="ARBA00023242"/>
    </source>
</evidence>
<organism evidence="5 6">
    <name type="scientific">Brassica carinata</name>
    <name type="common">Ethiopian mustard</name>
    <name type="synonym">Abyssinian cabbage</name>
    <dbReference type="NCBI Taxonomy" id="52824"/>
    <lineage>
        <taxon>Eukaryota</taxon>
        <taxon>Viridiplantae</taxon>
        <taxon>Streptophyta</taxon>
        <taxon>Embryophyta</taxon>
        <taxon>Tracheophyta</taxon>
        <taxon>Spermatophyta</taxon>
        <taxon>Magnoliopsida</taxon>
        <taxon>eudicotyledons</taxon>
        <taxon>Gunneridae</taxon>
        <taxon>Pentapetalae</taxon>
        <taxon>rosids</taxon>
        <taxon>malvids</taxon>
        <taxon>Brassicales</taxon>
        <taxon>Brassicaceae</taxon>
        <taxon>Brassiceae</taxon>
        <taxon>Brassica</taxon>
    </lineage>
</organism>
<dbReference type="InterPro" id="IPR029004">
    <property type="entry name" value="Ribosomal_eL28/Mak16"/>
</dbReference>
<dbReference type="AlphaFoldDB" id="A0A8X8BFZ7"/>
<dbReference type="Proteomes" id="UP000886595">
    <property type="component" value="Unassembled WGS sequence"/>
</dbReference>
<dbReference type="PANTHER" id="PTHR23405:SF14">
    <property type="entry name" value="PROTEIN MAK16 HOMOLOG"/>
    <property type="match status" value="1"/>
</dbReference>
<keyword evidence="2" id="KW-0539">Nucleus</keyword>